<accession>A0A1Q9ES85</accession>
<feature type="compositionally biased region" description="Polar residues" evidence="1">
    <location>
        <begin position="244"/>
        <end position="253"/>
    </location>
</feature>
<reference evidence="2 3" key="1">
    <citation type="submission" date="2016-02" db="EMBL/GenBank/DDBJ databases">
        <title>Genome analysis of coral dinoflagellate symbionts highlights evolutionary adaptations to a symbiotic lifestyle.</title>
        <authorList>
            <person name="Aranda M."/>
            <person name="Li Y."/>
            <person name="Liew Y.J."/>
            <person name="Baumgarten S."/>
            <person name="Simakov O."/>
            <person name="Wilson M."/>
            <person name="Piel J."/>
            <person name="Ashoor H."/>
            <person name="Bougouffa S."/>
            <person name="Bajic V.B."/>
            <person name="Ryu T."/>
            <person name="Ravasi T."/>
            <person name="Bayer T."/>
            <person name="Micklem G."/>
            <person name="Kim H."/>
            <person name="Bhak J."/>
            <person name="Lajeunesse T.C."/>
            <person name="Voolstra C.R."/>
        </authorList>
    </citation>
    <scope>NUCLEOTIDE SEQUENCE [LARGE SCALE GENOMIC DNA]</scope>
    <source>
        <strain evidence="2 3">CCMP2467</strain>
    </source>
</reference>
<evidence type="ECO:0000313" key="2">
    <source>
        <dbReference type="EMBL" id="OLQ10289.1"/>
    </source>
</evidence>
<feature type="region of interest" description="Disordered" evidence="1">
    <location>
        <begin position="180"/>
        <end position="268"/>
    </location>
</feature>
<dbReference type="Proteomes" id="UP000186817">
    <property type="component" value="Unassembled WGS sequence"/>
</dbReference>
<sequence>MPLLHATALATQHAPARHPGAAAKSGTMDPAEVEIISVLIVSEKVLCLRIASESPLMGQSAHILDGCLAHLQMNRSRMEADETDVSGQLLPLLRSAGTWPEAKNASLLELEGTRAIGVGSNIKARRRSAWLAMALAFVVSAGRRGHNPHQLTRLLSEYGLNNLATTAWHVMSNRPALNAPESAQAHTQGVGSGTAPDPQPAASPEPASVAGRFRWGEERRQERSSNPGRWREGQVAQDGISPGATYTQGMSTDSEVHQPMPEPVSAQIPSHAGTVFGAAGRVVPGVHQPEASLRKDTRSRDVQVPPTPTLEDNFDFAIGLYPGLVSNFSRVLVFNDPIGVEEC</sequence>
<keyword evidence="3" id="KW-1185">Reference proteome</keyword>
<dbReference type="EMBL" id="LSRX01000081">
    <property type="protein sequence ID" value="OLQ10289.1"/>
    <property type="molecule type" value="Genomic_DNA"/>
</dbReference>
<dbReference type="OrthoDB" id="410524at2759"/>
<protein>
    <submittedName>
        <fullName evidence="2">Uncharacterized protein</fullName>
    </submittedName>
</protein>
<name>A0A1Q9ES85_SYMMI</name>
<comment type="caution">
    <text evidence="2">The sequence shown here is derived from an EMBL/GenBank/DDBJ whole genome shotgun (WGS) entry which is preliminary data.</text>
</comment>
<feature type="compositionally biased region" description="Basic and acidic residues" evidence="1">
    <location>
        <begin position="214"/>
        <end position="223"/>
    </location>
</feature>
<proteinExistence type="predicted"/>
<gene>
    <name evidence="2" type="ORF">AK812_SmicGene5983</name>
</gene>
<evidence type="ECO:0000313" key="3">
    <source>
        <dbReference type="Proteomes" id="UP000186817"/>
    </source>
</evidence>
<organism evidence="2 3">
    <name type="scientific">Symbiodinium microadriaticum</name>
    <name type="common">Dinoflagellate</name>
    <name type="synonym">Zooxanthella microadriatica</name>
    <dbReference type="NCBI Taxonomy" id="2951"/>
    <lineage>
        <taxon>Eukaryota</taxon>
        <taxon>Sar</taxon>
        <taxon>Alveolata</taxon>
        <taxon>Dinophyceae</taxon>
        <taxon>Suessiales</taxon>
        <taxon>Symbiodiniaceae</taxon>
        <taxon>Symbiodinium</taxon>
    </lineage>
</organism>
<dbReference type="AlphaFoldDB" id="A0A1Q9ES85"/>
<evidence type="ECO:0000256" key="1">
    <source>
        <dbReference type="SAM" id="MobiDB-lite"/>
    </source>
</evidence>